<evidence type="ECO:0000259" key="6">
    <source>
        <dbReference type="PROSITE" id="PS51379"/>
    </source>
</evidence>
<evidence type="ECO:0000313" key="7">
    <source>
        <dbReference type="EMBL" id="PIX35106.1"/>
    </source>
</evidence>
<evidence type="ECO:0000256" key="3">
    <source>
        <dbReference type="ARBA" id="ARBA00023002"/>
    </source>
</evidence>
<organism evidence="7 8">
    <name type="scientific">Candidatus Infernicultor aquiphilus</name>
    <dbReference type="NCBI Taxonomy" id="1805029"/>
    <lineage>
        <taxon>Bacteria</taxon>
        <taxon>Pseudomonadati</taxon>
        <taxon>Atribacterota</taxon>
        <taxon>Candidatus Phoenicimicrobiia</taxon>
        <taxon>Candidatus Pheonicimicrobiales</taxon>
        <taxon>Candidatus Phoenicimicrobiaceae</taxon>
        <taxon>Candidatus Infernicultor</taxon>
    </lineage>
</organism>
<name>A0A2M7KAE9_9BACT</name>
<feature type="domain" description="4Fe-4S ferredoxin-type" evidence="6">
    <location>
        <begin position="24"/>
        <end position="56"/>
    </location>
</feature>
<dbReference type="InterPro" id="IPR009051">
    <property type="entry name" value="Helical_ferredxn"/>
</dbReference>
<evidence type="ECO:0000256" key="1">
    <source>
        <dbReference type="ARBA" id="ARBA00022485"/>
    </source>
</evidence>
<dbReference type="PANTHER" id="PTHR43255">
    <property type="entry name" value="IRON-SULFUR-BINDING OXIDOREDUCTASE FADF-RELATED-RELATED"/>
    <property type="match status" value="1"/>
</dbReference>
<dbReference type="GO" id="GO:0046872">
    <property type="term" value="F:metal ion binding"/>
    <property type="evidence" value="ECO:0007669"/>
    <property type="project" value="UniProtKB-KW"/>
</dbReference>
<protein>
    <submittedName>
        <fullName evidence="7">Heterodisulfide reductase</fullName>
    </submittedName>
</protein>
<dbReference type="InterPro" id="IPR017900">
    <property type="entry name" value="4Fe4S_Fe_S_CS"/>
</dbReference>
<dbReference type="GO" id="GO:0051539">
    <property type="term" value="F:4 iron, 4 sulfur cluster binding"/>
    <property type="evidence" value="ECO:0007669"/>
    <property type="project" value="UniProtKB-KW"/>
</dbReference>
<keyword evidence="5" id="KW-0411">Iron-sulfur</keyword>
<keyword evidence="3" id="KW-0560">Oxidoreductase</keyword>
<dbReference type="PROSITE" id="PS51379">
    <property type="entry name" value="4FE4S_FER_2"/>
    <property type="match status" value="1"/>
</dbReference>
<dbReference type="PROSITE" id="PS00198">
    <property type="entry name" value="4FE4S_FER_1"/>
    <property type="match status" value="2"/>
</dbReference>
<dbReference type="Pfam" id="PF13183">
    <property type="entry name" value="Fer4_8"/>
    <property type="match status" value="1"/>
</dbReference>
<evidence type="ECO:0000256" key="5">
    <source>
        <dbReference type="ARBA" id="ARBA00023014"/>
    </source>
</evidence>
<reference evidence="8" key="1">
    <citation type="submission" date="2017-09" db="EMBL/GenBank/DDBJ databases">
        <title>Depth-based differentiation of microbial function through sediment-hosted aquifers and enrichment of novel symbionts in the deep terrestrial subsurface.</title>
        <authorList>
            <person name="Probst A.J."/>
            <person name="Ladd B."/>
            <person name="Jarett J.K."/>
            <person name="Geller-Mcgrath D.E."/>
            <person name="Sieber C.M."/>
            <person name="Emerson J.B."/>
            <person name="Anantharaman K."/>
            <person name="Thomas B.C."/>
            <person name="Malmstrom R."/>
            <person name="Stieglmeier M."/>
            <person name="Klingl A."/>
            <person name="Woyke T."/>
            <person name="Ryan C.M."/>
            <person name="Banfield J.F."/>
        </authorList>
    </citation>
    <scope>NUCLEOTIDE SEQUENCE [LARGE SCALE GENOMIC DNA]</scope>
</reference>
<dbReference type="AlphaFoldDB" id="A0A2M7KAE9"/>
<keyword evidence="4" id="KW-0408">Iron</keyword>
<dbReference type="GO" id="GO:0016491">
    <property type="term" value="F:oxidoreductase activity"/>
    <property type="evidence" value="ECO:0007669"/>
    <property type="project" value="UniProtKB-KW"/>
</dbReference>
<keyword evidence="1" id="KW-0004">4Fe-4S</keyword>
<dbReference type="PANTHER" id="PTHR43255:SF1">
    <property type="entry name" value="IRON-SULFUR-BINDING OXIDOREDUCTASE FADF-RELATED"/>
    <property type="match status" value="1"/>
</dbReference>
<comment type="caution">
    <text evidence="7">The sequence shown here is derived from an EMBL/GenBank/DDBJ whole genome shotgun (WGS) entry which is preliminary data.</text>
</comment>
<evidence type="ECO:0000256" key="4">
    <source>
        <dbReference type="ARBA" id="ARBA00023004"/>
    </source>
</evidence>
<dbReference type="Gene3D" id="1.10.1060.10">
    <property type="entry name" value="Alpha-helical ferredoxin"/>
    <property type="match status" value="1"/>
</dbReference>
<sequence>MSENEEKIIKVNELEPNFKYEIQAEPGGENITRCFACGTCTAGCPIREVNDQFNPRKIIRMALLGMKERVLSSDFIWLCSSCYTCAERCPQEVKITDLMNVIKNIAVREGYIHPSFVAQMEALNSHGRLYEIGEFDNEKRTKLGLPQIEENAEDTKKLFKQKGVDKLLQVAKEGEE</sequence>
<dbReference type="EMBL" id="PFIP01000020">
    <property type="protein sequence ID" value="PIX35106.1"/>
    <property type="molecule type" value="Genomic_DNA"/>
</dbReference>
<evidence type="ECO:0000313" key="8">
    <source>
        <dbReference type="Proteomes" id="UP000231493"/>
    </source>
</evidence>
<evidence type="ECO:0000256" key="2">
    <source>
        <dbReference type="ARBA" id="ARBA00022723"/>
    </source>
</evidence>
<dbReference type="InterPro" id="IPR017896">
    <property type="entry name" value="4Fe4S_Fe-S-bd"/>
</dbReference>
<gene>
    <name evidence="7" type="ORF">COZ58_01355</name>
</gene>
<accession>A0A2M7KAE9</accession>
<dbReference type="SUPFAM" id="SSF46548">
    <property type="entry name" value="alpha-helical ferredoxin"/>
    <property type="match status" value="1"/>
</dbReference>
<dbReference type="Proteomes" id="UP000231493">
    <property type="component" value="Unassembled WGS sequence"/>
</dbReference>
<proteinExistence type="predicted"/>
<dbReference type="GO" id="GO:0005886">
    <property type="term" value="C:plasma membrane"/>
    <property type="evidence" value="ECO:0007669"/>
    <property type="project" value="TreeGrafter"/>
</dbReference>
<keyword evidence="2" id="KW-0479">Metal-binding</keyword>
<dbReference type="InterPro" id="IPR051460">
    <property type="entry name" value="HdrC_iron-sulfur_subunit"/>
</dbReference>